<evidence type="ECO:0000259" key="3">
    <source>
        <dbReference type="PROSITE" id="PS50198"/>
    </source>
</evidence>
<protein>
    <submittedName>
        <fullName evidence="5">LysM peptidoglycan-binding domain-containing protein</fullName>
    </submittedName>
</protein>
<dbReference type="InterPro" id="IPR000297">
    <property type="entry name" value="PPIase_PpiC"/>
</dbReference>
<name>A0A8F9XLZ0_9BACT</name>
<dbReference type="InterPro" id="IPR018392">
    <property type="entry name" value="LysM"/>
</dbReference>
<dbReference type="RefSeq" id="WP_220163464.1">
    <property type="nucleotide sequence ID" value="NZ_CP080507.1"/>
</dbReference>
<dbReference type="EMBL" id="CP080507">
    <property type="protein sequence ID" value="QYM79509.1"/>
    <property type="molecule type" value="Genomic_DNA"/>
</dbReference>
<keyword evidence="2" id="KW-0472">Membrane</keyword>
<dbReference type="Gene3D" id="3.10.350.10">
    <property type="entry name" value="LysM domain"/>
    <property type="match status" value="1"/>
</dbReference>
<evidence type="ECO:0000313" key="5">
    <source>
        <dbReference type="EMBL" id="QYM79509.1"/>
    </source>
</evidence>
<dbReference type="CDD" id="cd00118">
    <property type="entry name" value="LysM"/>
    <property type="match status" value="1"/>
</dbReference>
<dbReference type="Pfam" id="PF01476">
    <property type="entry name" value="LysM"/>
    <property type="match status" value="1"/>
</dbReference>
<feature type="domain" description="LysM" evidence="4">
    <location>
        <begin position="125"/>
        <end position="169"/>
    </location>
</feature>
<evidence type="ECO:0000259" key="4">
    <source>
        <dbReference type="PROSITE" id="PS51782"/>
    </source>
</evidence>
<dbReference type="Proteomes" id="UP000825051">
    <property type="component" value="Chromosome"/>
</dbReference>
<sequence length="172" mass="17674">MDTISRENNSMLPVGGIIVGVIALLLSGYAAISLAKVNRTLAAHEEKVARIDTLESQVNSSSAASEKASRDIAALTRSTQDAFNQVGGDLGNIHASLTKLEESAKAAPVKAAKGGSSGPVVAGEGEYVIKSGDSFAKIARSHGTSIADIQAVNPGVDSSKLHVGQKIKLPKK</sequence>
<keyword evidence="1" id="KW-0413">Isomerase</keyword>
<keyword evidence="2" id="KW-1133">Transmembrane helix</keyword>
<keyword evidence="6" id="KW-1185">Reference proteome</keyword>
<dbReference type="KEGG" id="ole:K0B96_02520"/>
<dbReference type="AlphaFoldDB" id="A0A8F9XLZ0"/>
<evidence type="ECO:0000256" key="2">
    <source>
        <dbReference type="SAM" id="Phobius"/>
    </source>
</evidence>
<evidence type="ECO:0000313" key="6">
    <source>
        <dbReference type="Proteomes" id="UP000825051"/>
    </source>
</evidence>
<feature type="domain" description="PpiC" evidence="3">
    <location>
        <begin position="34"/>
        <end position="133"/>
    </location>
</feature>
<dbReference type="SMART" id="SM00257">
    <property type="entry name" value="LysM"/>
    <property type="match status" value="1"/>
</dbReference>
<accession>A0A8F9XLZ0</accession>
<dbReference type="PROSITE" id="PS51782">
    <property type="entry name" value="LYSM"/>
    <property type="match status" value="1"/>
</dbReference>
<feature type="transmembrane region" description="Helical" evidence="2">
    <location>
        <begin position="12"/>
        <end position="32"/>
    </location>
</feature>
<dbReference type="PROSITE" id="PS50198">
    <property type="entry name" value="PPIC_PPIASE_2"/>
    <property type="match status" value="1"/>
</dbReference>
<dbReference type="InterPro" id="IPR036779">
    <property type="entry name" value="LysM_dom_sf"/>
</dbReference>
<dbReference type="SUPFAM" id="SSF54106">
    <property type="entry name" value="LysM domain"/>
    <property type="match status" value="1"/>
</dbReference>
<proteinExistence type="predicted"/>
<evidence type="ECO:0000256" key="1">
    <source>
        <dbReference type="PROSITE-ProRule" id="PRU00278"/>
    </source>
</evidence>
<organism evidence="5 6">
    <name type="scientific">Horticoccus luteus</name>
    <dbReference type="NCBI Taxonomy" id="2862869"/>
    <lineage>
        <taxon>Bacteria</taxon>
        <taxon>Pseudomonadati</taxon>
        <taxon>Verrucomicrobiota</taxon>
        <taxon>Opitutia</taxon>
        <taxon>Opitutales</taxon>
        <taxon>Opitutaceae</taxon>
        <taxon>Horticoccus</taxon>
    </lineage>
</organism>
<reference evidence="5" key="1">
    <citation type="submission" date="2021-08" db="EMBL/GenBank/DDBJ databases">
        <title>Genome of a novel bacterium of the phylum Verrucomicrobia, Oleiharenicola sp. KSB-15.</title>
        <authorList>
            <person name="Chung J.-H."/>
            <person name="Ahn J.-H."/>
            <person name="Yoon Y."/>
            <person name="Kim D.-Y."/>
            <person name="An S.-H."/>
            <person name="Park I."/>
            <person name="Yeon J."/>
        </authorList>
    </citation>
    <scope>NUCLEOTIDE SEQUENCE</scope>
    <source>
        <strain evidence="5">KSB-15</strain>
    </source>
</reference>
<gene>
    <name evidence="5" type="ORF">K0B96_02520</name>
</gene>
<keyword evidence="2" id="KW-0812">Transmembrane</keyword>
<keyword evidence="1" id="KW-0697">Rotamase</keyword>
<dbReference type="GO" id="GO:0003755">
    <property type="term" value="F:peptidyl-prolyl cis-trans isomerase activity"/>
    <property type="evidence" value="ECO:0007669"/>
    <property type="project" value="UniProtKB-KW"/>
</dbReference>